<dbReference type="EMBL" id="FP929052">
    <property type="protein sequence ID" value="CBL16449.1"/>
    <property type="molecule type" value="Genomic_DNA"/>
</dbReference>
<dbReference type="Proteomes" id="UP000007054">
    <property type="component" value="Chromosome"/>
</dbReference>
<name>D4LA04_RUMC1</name>
<organism evidence="1 2">
    <name type="scientific">Ruminococcus champanellensis (strain DSM 18848 / JCM 17042 / KCTC 15320 / 18P13)</name>
    <dbReference type="NCBI Taxonomy" id="213810"/>
    <lineage>
        <taxon>Bacteria</taxon>
        <taxon>Bacillati</taxon>
        <taxon>Bacillota</taxon>
        <taxon>Clostridia</taxon>
        <taxon>Eubacteriales</taxon>
        <taxon>Oscillospiraceae</taxon>
        <taxon>Ruminococcus</taxon>
    </lineage>
</organism>
<dbReference type="STRING" id="213810.RUM_01970"/>
<dbReference type="GeneID" id="83157259"/>
<evidence type="ECO:0000313" key="2">
    <source>
        <dbReference type="Proteomes" id="UP000007054"/>
    </source>
</evidence>
<dbReference type="PATRIC" id="fig|213810.4.peg.44"/>
<gene>
    <name evidence="1" type="ordered locus">RUM_01970</name>
</gene>
<reference evidence="1" key="1">
    <citation type="submission" date="2010-03" db="EMBL/GenBank/DDBJ databases">
        <title>The genome sequence of Ruminococcus sp. 18P13.</title>
        <authorList>
            <consortium name="metaHIT consortium -- http://www.metahit.eu/"/>
            <person name="Pajon A."/>
            <person name="Turner K."/>
            <person name="Parkhill J."/>
            <person name="Bernalier A."/>
        </authorList>
    </citation>
    <scope>NUCLEOTIDE SEQUENCE [LARGE SCALE GENOMIC DNA]</scope>
    <source>
        <strain evidence="1">Type strain: 18P13</strain>
    </source>
</reference>
<proteinExistence type="predicted"/>
<sequence>MKNLMKAVLVIAAVLGALVSVKLALDLYDEKIRRCYIRAN</sequence>
<dbReference type="HOGENOM" id="CLU_3295986_0_0_9"/>
<accession>D4LA04</accession>
<keyword evidence="2" id="KW-1185">Reference proteome</keyword>
<dbReference type="KEGG" id="rch:RUM_01970"/>
<protein>
    <submittedName>
        <fullName evidence="1">Uncharacterized protein</fullName>
    </submittedName>
</protein>
<evidence type="ECO:0000313" key="1">
    <source>
        <dbReference type="EMBL" id="CBL16449.1"/>
    </source>
</evidence>
<reference evidence="1" key="2">
    <citation type="submission" date="2010-03" db="EMBL/GenBank/DDBJ databases">
        <authorList>
            <person name="Pajon A."/>
        </authorList>
    </citation>
    <scope>NUCLEOTIDE SEQUENCE</scope>
    <source>
        <strain evidence="1">Type strain: 18P13</strain>
    </source>
</reference>
<dbReference type="AlphaFoldDB" id="D4LA04"/>
<dbReference type="RefSeq" id="WP_015557356.1">
    <property type="nucleotide sequence ID" value="NC_021039.1"/>
</dbReference>